<feature type="chain" id="PRO_5045784910" evidence="1">
    <location>
        <begin position="26"/>
        <end position="50"/>
    </location>
</feature>
<accession>A0ABP6CBW0</accession>
<comment type="caution">
    <text evidence="2">The sequence shown here is derived from an EMBL/GenBank/DDBJ whole genome shotgun (WGS) entry which is preliminary data.</text>
</comment>
<evidence type="ECO:0000256" key="1">
    <source>
        <dbReference type="SAM" id="SignalP"/>
    </source>
</evidence>
<reference evidence="3" key="1">
    <citation type="journal article" date="2019" name="Int. J. Syst. Evol. Microbiol.">
        <title>The Global Catalogue of Microorganisms (GCM) 10K type strain sequencing project: providing services to taxonomists for standard genome sequencing and annotation.</title>
        <authorList>
            <consortium name="The Broad Institute Genomics Platform"/>
            <consortium name="The Broad Institute Genome Sequencing Center for Infectious Disease"/>
            <person name="Wu L."/>
            <person name="Ma J."/>
        </authorList>
    </citation>
    <scope>NUCLEOTIDE SEQUENCE [LARGE SCALE GENOMIC DNA]</scope>
    <source>
        <strain evidence="3">JCM 6833</strain>
    </source>
</reference>
<keyword evidence="1" id="KW-0732">Signal</keyword>
<dbReference type="Proteomes" id="UP001501509">
    <property type="component" value="Unassembled WGS sequence"/>
</dbReference>
<proteinExistence type="predicted"/>
<sequence length="50" mass="5483">MRRYCLLAAFWIVLGLFLLRHPARAADATTAVFDGLALVADALARFVSAF</sequence>
<dbReference type="RefSeq" id="WP_344544152.1">
    <property type="nucleotide sequence ID" value="NZ_BAAATD010000006.1"/>
</dbReference>
<organism evidence="2 3">
    <name type="scientific">Actinomadura fulvescens</name>
    <dbReference type="NCBI Taxonomy" id="46160"/>
    <lineage>
        <taxon>Bacteria</taxon>
        <taxon>Bacillati</taxon>
        <taxon>Actinomycetota</taxon>
        <taxon>Actinomycetes</taxon>
        <taxon>Streptosporangiales</taxon>
        <taxon>Thermomonosporaceae</taxon>
        <taxon>Actinomadura</taxon>
    </lineage>
</organism>
<dbReference type="EMBL" id="BAAATD010000006">
    <property type="protein sequence ID" value="GAA2607691.1"/>
    <property type="molecule type" value="Genomic_DNA"/>
</dbReference>
<keyword evidence="3" id="KW-1185">Reference proteome</keyword>
<protein>
    <submittedName>
        <fullName evidence="2">Uncharacterized protein</fullName>
    </submittedName>
</protein>
<feature type="signal peptide" evidence="1">
    <location>
        <begin position="1"/>
        <end position="25"/>
    </location>
</feature>
<name>A0ABP6CBW0_9ACTN</name>
<evidence type="ECO:0000313" key="2">
    <source>
        <dbReference type="EMBL" id="GAA2607691.1"/>
    </source>
</evidence>
<gene>
    <name evidence="2" type="ORF">GCM10010411_47390</name>
</gene>
<evidence type="ECO:0000313" key="3">
    <source>
        <dbReference type="Proteomes" id="UP001501509"/>
    </source>
</evidence>